<proteinExistence type="predicted"/>
<organism evidence="2 3">
    <name type="scientific">Acinetobacter pragensis</name>
    <dbReference type="NCBI Taxonomy" id="1806892"/>
    <lineage>
        <taxon>Bacteria</taxon>
        <taxon>Pseudomonadati</taxon>
        <taxon>Pseudomonadota</taxon>
        <taxon>Gammaproteobacteria</taxon>
        <taxon>Moraxellales</taxon>
        <taxon>Moraxellaceae</taxon>
        <taxon>Acinetobacter</taxon>
    </lineage>
</organism>
<name>A0A151XXW0_9GAMM</name>
<dbReference type="AlphaFoldDB" id="A0A151XXW0"/>
<dbReference type="EMBL" id="LUAW01000051">
    <property type="protein sequence ID" value="KYQ70663.1"/>
    <property type="molecule type" value="Genomic_DNA"/>
</dbReference>
<dbReference type="RefSeq" id="WP_067671925.1">
    <property type="nucleotide sequence ID" value="NZ_CBCSIK010000001.1"/>
</dbReference>
<reference evidence="2 3" key="1">
    <citation type="submission" date="2016-03" db="EMBL/GenBank/DDBJ databases">
        <title>Acinetobacter genomospecies 28 strain ANC 4149.</title>
        <authorList>
            <person name="Radolfova-Krizova L."/>
            <person name="Nemec A."/>
        </authorList>
    </citation>
    <scope>NUCLEOTIDE SEQUENCE [LARGE SCALE GENOMIC DNA]</scope>
    <source>
        <strain evidence="2 3">ANC 4149</strain>
    </source>
</reference>
<dbReference type="Proteomes" id="UP000076276">
    <property type="component" value="Unassembled WGS sequence"/>
</dbReference>
<protein>
    <submittedName>
        <fullName evidence="2">Tellurium resistance protein</fullName>
    </submittedName>
</protein>
<evidence type="ECO:0000256" key="1">
    <source>
        <dbReference type="SAM" id="Coils"/>
    </source>
</evidence>
<feature type="coiled-coil region" evidence="1">
    <location>
        <begin position="108"/>
        <end position="159"/>
    </location>
</feature>
<evidence type="ECO:0000313" key="2">
    <source>
        <dbReference type="EMBL" id="KYQ70663.1"/>
    </source>
</evidence>
<gene>
    <name evidence="2" type="ORF">AZH43_17705</name>
</gene>
<keyword evidence="1" id="KW-0175">Coiled coil</keyword>
<dbReference type="STRING" id="1806892.AZH43_17705"/>
<evidence type="ECO:0000313" key="3">
    <source>
        <dbReference type="Proteomes" id="UP000076276"/>
    </source>
</evidence>
<comment type="caution">
    <text evidence="2">The sequence shown here is derived from an EMBL/GenBank/DDBJ whole genome shotgun (WGS) entry which is preliminary data.</text>
</comment>
<accession>A0A151XXW0</accession>
<sequence>MSYSAQLTPLADIEVNSEELLTIKRNELLPLLNDPYRLNHYADQLIQAQSALLNGVDPQLTQRLSQSIEHLIQSLSDSKKYLKKRKFNGLQKWLGLDLEFGSSQVEYYKNLDRNLDEANQLSQRLQIEIQKSQSRFNQLQGLREQMAKYIQAAEEFLQEYPTFAQQSLPLDSFAERLSKKIQTLRTLQASNDLAIMQMHLSQQLSFSLLDRYKEAQQVLIPAWQHHVKQSQQSGSTSSLEKLDNSRDKLIKTLKKSLEKPSKS</sequence>
<keyword evidence="3" id="KW-1185">Reference proteome</keyword>
<dbReference type="OrthoDB" id="6707209at2"/>